<accession>A0ABR3IPK5</accession>
<evidence type="ECO:0000313" key="2">
    <source>
        <dbReference type="EMBL" id="KAL0945214.1"/>
    </source>
</evidence>
<feature type="compositionally biased region" description="Polar residues" evidence="1">
    <location>
        <begin position="80"/>
        <end position="89"/>
    </location>
</feature>
<comment type="caution">
    <text evidence="2">The sequence shown here is derived from an EMBL/GenBank/DDBJ whole genome shotgun (WGS) entry which is preliminary data.</text>
</comment>
<name>A0ABR3IPK5_9AGAR</name>
<feature type="region of interest" description="Disordered" evidence="1">
    <location>
        <begin position="1"/>
        <end position="133"/>
    </location>
</feature>
<protein>
    <submittedName>
        <fullName evidence="2">Uncharacterized protein</fullName>
    </submittedName>
</protein>
<proteinExistence type="predicted"/>
<feature type="compositionally biased region" description="Basic and acidic residues" evidence="1">
    <location>
        <begin position="18"/>
        <end position="31"/>
    </location>
</feature>
<organism evidence="2 3">
    <name type="scientific">Hohenbuehelia grisea</name>
    <dbReference type="NCBI Taxonomy" id="104357"/>
    <lineage>
        <taxon>Eukaryota</taxon>
        <taxon>Fungi</taxon>
        <taxon>Dikarya</taxon>
        <taxon>Basidiomycota</taxon>
        <taxon>Agaricomycotina</taxon>
        <taxon>Agaricomycetes</taxon>
        <taxon>Agaricomycetidae</taxon>
        <taxon>Agaricales</taxon>
        <taxon>Pleurotineae</taxon>
        <taxon>Pleurotaceae</taxon>
        <taxon>Hohenbuehelia</taxon>
    </lineage>
</organism>
<feature type="compositionally biased region" description="Basic and acidic residues" evidence="1">
    <location>
        <begin position="90"/>
        <end position="107"/>
    </location>
</feature>
<dbReference type="Proteomes" id="UP001556367">
    <property type="component" value="Unassembled WGS sequence"/>
</dbReference>
<evidence type="ECO:0000256" key="1">
    <source>
        <dbReference type="SAM" id="MobiDB-lite"/>
    </source>
</evidence>
<feature type="compositionally biased region" description="Polar residues" evidence="1">
    <location>
        <begin position="32"/>
        <end position="41"/>
    </location>
</feature>
<evidence type="ECO:0000313" key="3">
    <source>
        <dbReference type="Proteomes" id="UP001556367"/>
    </source>
</evidence>
<gene>
    <name evidence="2" type="ORF">HGRIS_000726</name>
</gene>
<feature type="compositionally biased region" description="Basic and acidic residues" evidence="1">
    <location>
        <begin position="117"/>
        <end position="127"/>
    </location>
</feature>
<dbReference type="EMBL" id="JASNQZ010000018">
    <property type="protein sequence ID" value="KAL0945214.1"/>
    <property type="molecule type" value="Genomic_DNA"/>
</dbReference>
<sequence>MSDEYRNNGLQGSLVDPSHAKVGEDQYKNEISKSQTSQQDMPGNYPSDSDSTSSGGYGSARNVWSDRAQRGNNDGGLIDQSLSGSSLKSELQDAKQGIDADTRRDTEGLNPYAKSSLESKAEAEERLASAIRQ</sequence>
<keyword evidence="3" id="KW-1185">Reference proteome</keyword>
<reference evidence="3" key="1">
    <citation type="submission" date="2024-06" db="EMBL/GenBank/DDBJ databases">
        <title>Multi-omics analyses provide insights into the biosynthesis of the anticancer antibiotic pleurotin in Hohenbuehelia grisea.</title>
        <authorList>
            <person name="Weaver J.A."/>
            <person name="Alberti F."/>
        </authorList>
    </citation>
    <scope>NUCLEOTIDE SEQUENCE [LARGE SCALE GENOMIC DNA]</scope>
    <source>
        <strain evidence="3">T-177</strain>
    </source>
</reference>